<keyword evidence="4" id="KW-0349">Heme</keyword>
<reference evidence="7" key="1">
    <citation type="submission" date="2025-08" db="UniProtKB">
        <authorList>
            <consortium name="RefSeq"/>
        </authorList>
    </citation>
    <scope>IDENTIFICATION</scope>
    <source>
        <tissue evidence="7">Testes</tissue>
    </source>
</reference>
<dbReference type="RefSeq" id="XP_002740620.1">
    <property type="nucleotide sequence ID" value="XM_002740574.1"/>
</dbReference>
<evidence type="ECO:0000256" key="4">
    <source>
        <dbReference type="RuleBase" id="RU000461"/>
    </source>
</evidence>
<keyword evidence="6" id="KW-1185">Reference proteome</keyword>
<feature type="signal peptide" evidence="5">
    <location>
        <begin position="1"/>
        <end position="20"/>
    </location>
</feature>
<keyword evidence="5" id="KW-0732">Signal</keyword>
<dbReference type="InterPro" id="IPR050182">
    <property type="entry name" value="Cytochrome_P450_fam2"/>
</dbReference>
<evidence type="ECO:0000256" key="5">
    <source>
        <dbReference type="SAM" id="SignalP"/>
    </source>
</evidence>
<dbReference type="InterPro" id="IPR002401">
    <property type="entry name" value="Cyt_P450_E_grp-I"/>
</dbReference>
<sequence length="482" mass="55409">MLQIILILAIAAVTFYLLLRKPPGLPHGPPGWPIIGSLFNLGTESHVTLTNLASTYGNVYSIQLGLQYCVVLCGYDVIKEAFVQKGEHFAGRPSPGMITKVLKKAGYIFQDYGPVWKEQRKFALSAFRSFGVGKKSLEAKIHMEIDHLVDYIAKENGHPLDVSHVINNAASNIICSISFGTRYEYSDEVFHYLLHIINEQFRIDSGTFVGNFLPFLIDLPFMYREYKQINAEIHKFIFGKIEEHRATFDPDNMRDFIDMYLSEMERQHRMDAKIKFTDFLLYRSIRDLFVAGTETTTTTLLWGLLYMVTYPDIQKKIHAELDDNVGHDRLPCLEDKRKLPYLEATIMEIQRMANVAALSRHCTTRDTEFHDYVIPQGTLVYLNIWSAHFDQKHWKEPYKFQPERFIGDDGKVVKQDAFIPFGTGRRICLGEQLAKMELFLFFSALLQQFKFTIPEGGPTPSLKARVGITLTPHPFNICAIRR</sequence>
<keyword evidence="3 4" id="KW-0408">Iron</keyword>
<keyword evidence="2 4" id="KW-0479">Metal-binding</keyword>
<dbReference type="PANTHER" id="PTHR24300">
    <property type="entry name" value="CYTOCHROME P450 508A4-RELATED"/>
    <property type="match status" value="1"/>
</dbReference>
<dbReference type="InterPro" id="IPR017972">
    <property type="entry name" value="Cyt_P450_CS"/>
</dbReference>
<dbReference type="InterPro" id="IPR036396">
    <property type="entry name" value="Cyt_P450_sf"/>
</dbReference>
<dbReference type="PRINTS" id="PR00463">
    <property type="entry name" value="EP450I"/>
</dbReference>
<dbReference type="GeneID" id="100371843"/>
<evidence type="ECO:0000256" key="1">
    <source>
        <dbReference type="ARBA" id="ARBA00010617"/>
    </source>
</evidence>
<dbReference type="Gene3D" id="1.10.630.10">
    <property type="entry name" value="Cytochrome P450"/>
    <property type="match status" value="1"/>
</dbReference>
<dbReference type="Pfam" id="PF00067">
    <property type="entry name" value="p450"/>
    <property type="match status" value="1"/>
</dbReference>
<evidence type="ECO:0000313" key="6">
    <source>
        <dbReference type="Proteomes" id="UP000694865"/>
    </source>
</evidence>
<dbReference type="Proteomes" id="UP000694865">
    <property type="component" value="Unplaced"/>
</dbReference>
<evidence type="ECO:0000313" key="7">
    <source>
        <dbReference type="RefSeq" id="XP_002740620.1"/>
    </source>
</evidence>
<organism evidence="6 7">
    <name type="scientific">Saccoglossus kowalevskii</name>
    <name type="common">Acorn worm</name>
    <dbReference type="NCBI Taxonomy" id="10224"/>
    <lineage>
        <taxon>Eukaryota</taxon>
        <taxon>Metazoa</taxon>
        <taxon>Hemichordata</taxon>
        <taxon>Enteropneusta</taxon>
        <taxon>Harrimaniidae</taxon>
        <taxon>Saccoglossus</taxon>
    </lineage>
</organism>
<protein>
    <submittedName>
        <fullName evidence="7">Cytochrome P450 2U1-like</fullName>
    </submittedName>
</protein>
<evidence type="ECO:0000256" key="2">
    <source>
        <dbReference type="ARBA" id="ARBA00022723"/>
    </source>
</evidence>
<comment type="similarity">
    <text evidence="1 4">Belongs to the cytochrome P450 family.</text>
</comment>
<evidence type="ECO:0000256" key="3">
    <source>
        <dbReference type="ARBA" id="ARBA00023004"/>
    </source>
</evidence>
<accession>A0ABM0GZ61</accession>
<keyword evidence="4" id="KW-0503">Monooxygenase</keyword>
<name>A0ABM0GZ61_SACKO</name>
<dbReference type="PANTHER" id="PTHR24300:SF403">
    <property type="entry name" value="CYTOCHROME P450 306A1"/>
    <property type="match status" value="1"/>
</dbReference>
<gene>
    <name evidence="7" type="primary">LOC100371843</name>
</gene>
<dbReference type="PRINTS" id="PR00385">
    <property type="entry name" value="P450"/>
</dbReference>
<dbReference type="SUPFAM" id="SSF48264">
    <property type="entry name" value="Cytochrome P450"/>
    <property type="match status" value="1"/>
</dbReference>
<proteinExistence type="inferred from homology"/>
<dbReference type="PROSITE" id="PS00086">
    <property type="entry name" value="CYTOCHROME_P450"/>
    <property type="match status" value="1"/>
</dbReference>
<keyword evidence="4" id="KW-0560">Oxidoreductase</keyword>
<dbReference type="InterPro" id="IPR001128">
    <property type="entry name" value="Cyt_P450"/>
</dbReference>
<feature type="chain" id="PRO_5046334709" evidence="5">
    <location>
        <begin position="21"/>
        <end position="482"/>
    </location>
</feature>